<proteinExistence type="predicted"/>
<evidence type="ECO:0000313" key="3">
    <source>
        <dbReference type="Proteomes" id="UP000218965"/>
    </source>
</evidence>
<dbReference type="KEGG" id="malk:MalAC0309_0475"/>
<dbReference type="RefSeq" id="WP_096420497.1">
    <property type="nucleotide sequence ID" value="NZ_AP017315.1"/>
</dbReference>
<keyword evidence="1" id="KW-0472">Membrane</keyword>
<feature type="transmembrane region" description="Helical" evidence="1">
    <location>
        <begin position="12"/>
        <end position="36"/>
    </location>
</feature>
<dbReference type="EMBL" id="AP017315">
    <property type="protein sequence ID" value="BAU31347.1"/>
    <property type="molecule type" value="Genomic_DNA"/>
</dbReference>
<name>A0A0U4NSK8_9MICO</name>
<dbReference type="OrthoDB" id="5117911at2"/>
<reference evidence="2 3" key="2">
    <citation type="submission" date="2016-01" db="EMBL/GenBank/DDBJ databases">
        <title>Microcella alkaliphila JAM AC0309 whole genome shotgun sequence.</title>
        <authorList>
            <person name="Kurata A."/>
            <person name="Hirose Y."/>
            <person name="Kishimoto N."/>
            <person name="Kobayashi T."/>
        </authorList>
    </citation>
    <scope>NUCLEOTIDE SEQUENCE [LARGE SCALE GENOMIC DNA]</scope>
    <source>
        <strain evidence="2 3">JAM AC0309</strain>
    </source>
</reference>
<dbReference type="AlphaFoldDB" id="A0A0U4NSK8"/>
<dbReference type="Proteomes" id="UP000218965">
    <property type="component" value="Chromosome"/>
</dbReference>
<evidence type="ECO:0000256" key="1">
    <source>
        <dbReference type="SAM" id="Phobius"/>
    </source>
</evidence>
<keyword evidence="1" id="KW-0812">Transmembrane</keyword>
<protein>
    <recommendedName>
        <fullName evidence="4">Prepilin-type N-terminal cleavage/methylation domain-containing protein</fullName>
    </recommendedName>
</protein>
<organism evidence="2 3">
    <name type="scientific">Microcella alkaliphila</name>
    <dbReference type="NCBI Taxonomy" id="279828"/>
    <lineage>
        <taxon>Bacteria</taxon>
        <taxon>Bacillati</taxon>
        <taxon>Actinomycetota</taxon>
        <taxon>Actinomycetes</taxon>
        <taxon>Micrococcales</taxon>
        <taxon>Microbacteriaceae</taxon>
        <taxon>Microcella</taxon>
    </lineage>
</organism>
<evidence type="ECO:0008006" key="4">
    <source>
        <dbReference type="Google" id="ProtNLM"/>
    </source>
</evidence>
<accession>A0A0U4NSK8</accession>
<reference evidence="3" key="1">
    <citation type="submission" date="2015-12" db="EMBL/GenBank/DDBJ databases">
        <authorList>
            <person name="Shamseldin A."/>
            <person name="Moawad H."/>
            <person name="Abd El-Rahim W.M."/>
            <person name="Sadowsky M.J."/>
        </authorList>
    </citation>
    <scope>NUCLEOTIDE SEQUENCE [LARGE SCALE GENOMIC DNA]</scope>
    <source>
        <strain evidence="3">JAM AC0309</strain>
    </source>
</reference>
<keyword evidence="1" id="KW-1133">Transmembrane helix</keyword>
<gene>
    <name evidence="2" type="ORF">MalAC0309_0475</name>
</gene>
<evidence type="ECO:0000313" key="2">
    <source>
        <dbReference type="EMBL" id="BAU31347.1"/>
    </source>
</evidence>
<sequence length="201" mass="20902">MRARLNGNDDGITLVELLIYILLATIVGTIVASILINSLRVQVQIQDASAAAQGSFLAAEALGTAVRDSTALSESVLPDGTVILRTRSLDPSVESTTTFGPENFVCYAFASTGDEIRFTTSDTAISAADGSAVQGWTLIADGVQRTAPTNPVFAVLDGGTALRLALVTELGDGGPQQLTTTIRSLQANDPVTGERVSTPCF</sequence>